<dbReference type="InterPro" id="IPR011707">
    <property type="entry name" value="Cu-oxidase-like_N"/>
</dbReference>
<protein>
    <submittedName>
        <fullName evidence="3">Multicopper oxidase type 3</fullName>
    </submittedName>
</protein>
<reference evidence="3 4" key="1">
    <citation type="journal article" date="2011" name="Stand. Genomic Sci.">
        <title>Complete genome sequence of 'Thioalkalivibrio sulfidophilus' HL-EbGr7.</title>
        <authorList>
            <person name="Muyzer G."/>
            <person name="Sorokin D.Y."/>
            <person name="Mavromatis K."/>
            <person name="Lapidus A."/>
            <person name="Clum A."/>
            <person name="Ivanova N."/>
            <person name="Pati A."/>
            <person name="d'Haeseleer P."/>
            <person name="Woyke T."/>
            <person name="Kyrpides N.C."/>
        </authorList>
    </citation>
    <scope>NUCLEOTIDE SEQUENCE [LARGE SCALE GENOMIC DNA]</scope>
    <source>
        <strain evidence="3 4">HL-EbGR7</strain>
    </source>
</reference>
<dbReference type="InterPro" id="IPR008972">
    <property type="entry name" value="Cupredoxin"/>
</dbReference>
<sequence length="346" mass="37812" precursor="true">MQRRQFLRAGAALTAGCAVAGPLGLLSWSPRAEAANLSVTLTARRGNVTMIDGTQATLFTFSHNGQMSFPGATLVCQEGDTLTVNLVNQLYTRVAFKVGGTAIRTTVNSRSSRAFSFNAPAAGTYLYYDDQNNGVNRIMGLHGALIVMPSGIKNRSFSGGPTFVRQYKWLLGNVDPVWGQQVQSQGDNRVTQINPDSFMPRYFTINGLAYEDTHEYNTEISGHYGEAALVRLLNAGGMVHSPHFHGNHVDIVSVNHQNFASNRKKKDVVSMFPLDVRDVIFPFNPPPDAWPPVTPNRMQHFPMHCHAEMSQTAGGGLYPHGMHAPIVMGMAPAQESDLNQTVNNLP</sequence>
<feature type="signal peptide" evidence="1">
    <location>
        <begin position="1"/>
        <end position="20"/>
    </location>
</feature>
<organism evidence="3 4">
    <name type="scientific">Thioalkalivibrio sulfidiphilus (strain HL-EbGR7)</name>
    <dbReference type="NCBI Taxonomy" id="396588"/>
    <lineage>
        <taxon>Bacteria</taxon>
        <taxon>Pseudomonadati</taxon>
        <taxon>Pseudomonadota</taxon>
        <taxon>Gammaproteobacteria</taxon>
        <taxon>Chromatiales</taxon>
        <taxon>Ectothiorhodospiraceae</taxon>
        <taxon>Thioalkalivibrio</taxon>
    </lineage>
</organism>
<dbReference type="PROSITE" id="PS51318">
    <property type="entry name" value="TAT"/>
    <property type="match status" value="1"/>
</dbReference>
<keyword evidence="4" id="KW-1185">Reference proteome</keyword>
<dbReference type="SUPFAM" id="SSF49503">
    <property type="entry name" value="Cupredoxins"/>
    <property type="match status" value="2"/>
</dbReference>
<gene>
    <name evidence="3" type="ordered locus">Tgr7_3161</name>
</gene>
<dbReference type="HOGENOM" id="CLU_801527_0_0_6"/>
<keyword evidence="1" id="KW-0732">Signal</keyword>
<dbReference type="EMBL" id="CP001339">
    <property type="protein sequence ID" value="ACL74230.1"/>
    <property type="molecule type" value="Genomic_DNA"/>
</dbReference>
<accession>B8GQK6</accession>
<feature type="domain" description="Plastocyanin-like" evidence="2">
    <location>
        <begin position="45"/>
        <end position="149"/>
    </location>
</feature>
<evidence type="ECO:0000313" key="4">
    <source>
        <dbReference type="Proteomes" id="UP000002383"/>
    </source>
</evidence>
<dbReference type="OrthoDB" id="9757546at2"/>
<evidence type="ECO:0000256" key="1">
    <source>
        <dbReference type="SAM" id="SignalP"/>
    </source>
</evidence>
<dbReference type="InterPro" id="IPR006311">
    <property type="entry name" value="TAT_signal"/>
</dbReference>
<dbReference type="eggNOG" id="COG2132">
    <property type="taxonomic scope" value="Bacteria"/>
</dbReference>
<dbReference type="GO" id="GO:0005507">
    <property type="term" value="F:copper ion binding"/>
    <property type="evidence" value="ECO:0007669"/>
    <property type="project" value="InterPro"/>
</dbReference>
<dbReference type="AlphaFoldDB" id="B8GQK6"/>
<dbReference type="STRING" id="396588.Tgr7_3161"/>
<dbReference type="RefSeq" id="WP_012639692.1">
    <property type="nucleotide sequence ID" value="NC_011901.1"/>
</dbReference>
<evidence type="ECO:0000313" key="3">
    <source>
        <dbReference type="EMBL" id="ACL74230.1"/>
    </source>
</evidence>
<dbReference type="Pfam" id="PF07732">
    <property type="entry name" value="Cu-oxidase_3"/>
    <property type="match status" value="1"/>
</dbReference>
<dbReference type="KEGG" id="tgr:Tgr7_3161"/>
<dbReference type="Proteomes" id="UP000002383">
    <property type="component" value="Chromosome"/>
</dbReference>
<evidence type="ECO:0000259" key="2">
    <source>
        <dbReference type="Pfam" id="PF07732"/>
    </source>
</evidence>
<feature type="chain" id="PRO_5002870562" evidence="1">
    <location>
        <begin position="21"/>
        <end position="346"/>
    </location>
</feature>
<name>B8GQK6_THISH</name>
<dbReference type="Gene3D" id="2.60.40.420">
    <property type="entry name" value="Cupredoxins - blue copper proteins"/>
    <property type="match status" value="1"/>
</dbReference>
<proteinExistence type="predicted"/>